<dbReference type="OrthoDB" id="6336595at2"/>
<evidence type="ECO:0000313" key="1">
    <source>
        <dbReference type="EMBL" id="QCY70588.1"/>
    </source>
</evidence>
<dbReference type="Proteomes" id="UP000309016">
    <property type="component" value="Chromosome"/>
</dbReference>
<evidence type="ECO:0000313" key="2">
    <source>
        <dbReference type="Proteomes" id="UP000309016"/>
    </source>
</evidence>
<accession>A0A5B7X796</accession>
<dbReference type="EMBL" id="CP040812">
    <property type="protein sequence ID" value="QCY70588.1"/>
    <property type="molecule type" value="Genomic_DNA"/>
</dbReference>
<dbReference type="SUPFAM" id="SSF53756">
    <property type="entry name" value="UDP-Glycosyltransferase/glycogen phosphorylase"/>
    <property type="match status" value="1"/>
</dbReference>
<dbReference type="KEGG" id="afla:FHG64_14925"/>
<gene>
    <name evidence="1" type="ORF">FHG64_14925</name>
</gene>
<sequence>MKVIIYAPVDVFYYSYYIEGFYRLYGKKNIKFSTSEFPAFPERVLAAIIKEGATEKRIIIDALDTSAIFGNPMEWSDVYGKVNYNEKKIPNQFQNQIIALGPGFGIKLWSFPQTLQLALTNYIKSRNRIYLKKYFFTSYWRQYKRLPLSDYKKSIPQKAFIFFLSSLWKNESKTNERRANFIIACKELNRVNFEGGFAPRSDNMDLGYKELIYKRIPLNKYLDKIKKSILVFNTPAVQDCHGWKLPEFLLLGKAVISTTHVNDLATPLEHGVHLHYVGDSKEEIKVGILKVLENPEYRKNLEQNSMEYFSKNLAPQVVVKRLIDHPGIK</sequence>
<dbReference type="AlphaFoldDB" id="A0A5B7X796"/>
<dbReference type="RefSeq" id="WP_139067157.1">
    <property type="nucleotide sequence ID" value="NZ_CP040812.1"/>
</dbReference>
<proteinExistence type="predicted"/>
<evidence type="ECO:0008006" key="3">
    <source>
        <dbReference type="Google" id="ProtNLM"/>
    </source>
</evidence>
<reference evidence="1 2" key="1">
    <citation type="submission" date="2019-06" db="EMBL/GenBank/DDBJ databases">
        <title>Complete genome sequence of Antarcticibacterium flavum KCTC 52984T from an Antarctic marine sediment.</title>
        <authorList>
            <person name="Lee Y.M."/>
            <person name="Shin S.C."/>
        </authorList>
    </citation>
    <scope>NUCLEOTIDE SEQUENCE [LARGE SCALE GENOMIC DNA]</scope>
    <source>
        <strain evidence="1 2">KCTC 52984</strain>
    </source>
</reference>
<organism evidence="1 2">
    <name type="scientific">Antarcticibacterium flavum</name>
    <dbReference type="NCBI Taxonomy" id="2058175"/>
    <lineage>
        <taxon>Bacteria</taxon>
        <taxon>Pseudomonadati</taxon>
        <taxon>Bacteroidota</taxon>
        <taxon>Flavobacteriia</taxon>
        <taxon>Flavobacteriales</taxon>
        <taxon>Flavobacteriaceae</taxon>
        <taxon>Antarcticibacterium</taxon>
    </lineage>
</organism>
<protein>
    <recommendedName>
        <fullName evidence="3">Glycosyltransferase family 4 protein</fullName>
    </recommendedName>
</protein>
<name>A0A5B7X796_9FLAO</name>
<keyword evidence="2" id="KW-1185">Reference proteome</keyword>